<dbReference type="PANTHER" id="PTHR47099">
    <property type="entry name" value="METHYLCOBAMIDE:COM METHYLTRANSFERASE MTBA"/>
    <property type="match status" value="1"/>
</dbReference>
<accession>A0A7S7NVK9</accession>
<dbReference type="SUPFAM" id="SSF51726">
    <property type="entry name" value="UROD/MetE-like"/>
    <property type="match status" value="1"/>
</dbReference>
<feature type="domain" description="Uroporphyrinogen decarboxylase (URO-D)" evidence="1">
    <location>
        <begin position="208"/>
        <end position="406"/>
    </location>
</feature>
<dbReference type="AlphaFoldDB" id="A0A7S7NVK9"/>
<dbReference type="Proteomes" id="UP000593892">
    <property type="component" value="Chromosome"/>
</dbReference>
<dbReference type="InterPro" id="IPR038071">
    <property type="entry name" value="UROD/MetE-like_sf"/>
</dbReference>
<keyword evidence="3" id="KW-1185">Reference proteome</keyword>
<evidence type="ECO:0000313" key="3">
    <source>
        <dbReference type="Proteomes" id="UP000593892"/>
    </source>
</evidence>
<keyword evidence="2" id="KW-0808">Transferase</keyword>
<proteinExistence type="predicted"/>
<dbReference type="EMBL" id="CP063849">
    <property type="protein sequence ID" value="QOY90632.1"/>
    <property type="molecule type" value="Genomic_DNA"/>
</dbReference>
<dbReference type="Gene3D" id="3.20.20.210">
    <property type="match status" value="1"/>
</dbReference>
<evidence type="ECO:0000259" key="1">
    <source>
        <dbReference type="Pfam" id="PF01208"/>
    </source>
</evidence>
<dbReference type="KEGG" id="pfer:IRI77_11985"/>
<dbReference type="Pfam" id="PF01208">
    <property type="entry name" value="URO-D"/>
    <property type="match status" value="1"/>
</dbReference>
<dbReference type="PANTHER" id="PTHR47099:SF1">
    <property type="entry name" value="METHYLCOBAMIDE:COM METHYLTRANSFERASE MTBA"/>
    <property type="match status" value="1"/>
</dbReference>
<evidence type="ECO:0000313" key="2">
    <source>
        <dbReference type="EMBL" id="QOY90632.1"/>
    </source>
</evidence>
<dbReference type="GO" id="GO:0008168">
    <property type="term" value="F:methyltransferase activity"/>
    <property type="evidence" value="ECO:0007669"/>
    <property type="project" value="UniProtKB-KW"/>
</dbReference>
<dbReference type="GO" id="GO:0032259">
    <property type="term" value="P:methylation"/>
    <property type="evidence" value="ECO:0007669"/>
    <property type="project" value="UniProtKB-KW"/>
</dbReference>
<dbReference type="GO" id="GO:0006779">
    <property type="term" value="P:porphyrin-containing compound biosynthetic process"/>
    <property type="evidence" value="ECO:0007669"/>
    <property type="project" value="InterPro"/>
</dbReference>
<organism evidence="2 3">
    <name type="scientific">Paludibaculum fermentans</name>
    <dbReference type="NCBI Taxonomy" id="1473598"/>
    <lineage>
        <taxon>Bacteria</taxon>
        <taxon>Pseudomonadati</taxon>
        <taxon>Acidobacteriota</taxon>
        <taxon>Terriglobia</taxon>
        <taxon>Bryobacterales</taxon>
        <taxon>Bryobacteraceae</taxon>
        <taxon>Paludibaculum</taxon>
    </lineage>
</organism>
<protein>
    <submittedName>
        <fullName evidence="2">Methyltransferase</fullName>
    </submittedName>
</protein>
<gene>
    <name evidence="2" type="ORF">IRI77_11985</name>
</gene>
<dbReference type="RefSeq" id="WP_194452292.1">
    <property type="nucleotide sequence ID" value="NZ_CP063849.1"/>
</dbReference>
<reference evidence="2 3" key="1">
    <citation type="submission" date="2020-10" db="EMBL/GenBank/DDBJ databases">
        <title>Complete genome sequence of Paludibaculum fermentans P105T, a facultatively anaerobic acidobacterium capable of dissimilatory Fe(III) reduction.</title>
        <authorList>
            <person name="Dedysh S.N."/>
            <person name="Beletsky A.V."/>
            <person name="Kulichevskaya I.S."/>
            <person name="Mardanov A.V."/>
            <person name="Ravin N.V."/>
        </authorList>
    </citation>
    <scope>NUCLEOTIDE SEQUENCE [LARGE SCALE GENOMIC DNA]</scope>
    <source>
        <strain evidence="2 3">P105</strain>
    </source>
</reference>
<keyword evidence="2" id="KW-0489">Methyltransferase</keyword>
<name>A0A7S7NVK9_PALFE</name>
<sequence>MTSRERVLSAFQHRPADRLPIDFSGHRSSGIAARAYPALRAALGLPSRPAYVYDPIQQLAIVHDDVLDRFHVDTLELGRGFCQDERWWADWTLPGGQPCKMPIWALPEPHGAEWVIRAPSGRIIARMPEGSEHFDQTWWPFLDGPEDLTRIEELYAEHMWTGIASPPGPSVQSPAELAAGAARLRASTPRAIIGLFGGNLLEMGQFYYRMDQFLMLLAEDPVRVHRFLDALVEIHLRNLERFLGAVGPYIDIISFGDDLGAQHGPQISPRMYKEFFQPRHQLMWTRARQLAPVKVMLHCCGGVKPLLPLLVDAGLDAINPVQISARGMEAHALKREFGRDLVFWGGGCDTQRMLPLGAPEEIRTHVRQQCQALAPDGGFVFQQVHNILGNVPPANIIAMYEAVASYS</sequence>
<dbReference type="GO" id="GO:0004853">
    <property type="term" value="F:uroporphyrinogen decarboxylase activity"/>
    <property type="evidence" value="ECO:0007669"/>
    <property type="project" value="InterPro"/>
</dbReference>
<dbReference type="InterPro" id="IPR000257">
    <property type="entry name" value="Uroporphyrinogen_deCOase"/>
</dbReference>
<dbReference type="InterPro" id="IPR052024">
    <property type="entry name" value="Methanogen_methyltrans"/>
</dbReference>